<dbReference type="OrthoDB" id="3263055at2759"/>
<comment type="caution">
    <text evidence="3">The sequence shown here is derived from an EMBL/GenBank/DDBJ whole genome shotgun (WGS) entry which is preliminary data.</text>
</comment>
<feature type="domain" description="DUF6534" evidence="2">
    <location>
        <begin position="162"/>
        <end position="247"/>
    </location>
</feature>
<reference evidence="3" key="1">
    <citation type="journal article" date="2020" name="Nat. Commun.">
        <title>Large-scale genome sequencing of mycorrhizal fungi provides insights into the early evolution of symbiotic traits.</title>
        <authorList>
            <person name="Miyauchi S."/>
            <person name="Kiss E."/>
            <person name="Kuo A."/>
            <person name="Drula E."/>
            <person name="Kohler A."/>
            <person name="Sanchez-Garcia M."/>
            <person name="Morin E."/>
            <person name="Andreopoulos B."/>
            <person name="Barry K.W."/>
            <person name="Bonito G."/>
            <person name="Buee M."/>
            <person name="Carver A."/>
            <person name="Chen C."/>
            <person name="Cichocki N."/>
            <person name="Clum A."/>
            <person name="Culley D."/>
            <person name="Crous P.W."/>
            <person name="Fauchery L."/>
            <person name="Girlanda M."/>
            <person name="Hayes R.D."/>
            <person name="Keri Z."/>
            <person name="LaButti K."/>
            <person name="Lipzen A."/>
            <person name="Lombard V."/>
            <person name="Magnuson J."/>
            <person name="Maillard F."/>
            <person name="Murat C."/>
            <person name="Nolan M."/>
            <person name="Ohm R.A."/>
            <person name="Pangilinan J."/>
            <person name="Pereira M.F."/>
            <person name="Perotto S."/>
            <person name="Peter M."/>
            <person name="Pfister S."/>
            <person name="Riley R."/>
            <person name="Sitrit Y."/>
            <person name="Stielow J.B."/>
            <person name="Szollosi G."/>
            <person name="Zifcakova L."/>
            <person name="Stursova M."/>
            <person name="Spatafora J.W."/>
            <person name="Tedersoo L."/>
            <person name="Vaario L.M."/>
            <person name="Yamada A."/>
            <person name="Yan M."/>
            <person name="Wang P."/>
            <person name="Xu J."/>
            <person name="Bruns T."/>
            <person name="Baldrian P."/>
            <person name="Vilgalys R."/>
            <person name="Dunand C."/>
            <person name="Henrissat B."/>
            <person name="Grigoriev I.V."/>
            <person name="Hibbett D."/>
            <person name="Nagy L.G."/>
            <person name="Martin F.M."/>
        </authorList>
    </citation>
    <scope>NUCLEOTIDE SEQUENCE</scope>
    <source>
        <strain evidence="3">UP504</strain>
    </source>
</reference>
<dbReference type="EMBL" id="MU129118">
    <property type="protein sequence ID" value="KAF9506274.1"/>
    <property type="molecule type" value="Genomic_DNA"/>
</dbReference>
<evidence type="ECO:0000313" key="3">
    <source>
        <dbReference type="EMBL" id="KAF9506274.1"/>
    </source>
</evidence>
<dbReference type="Pfam" id="PF20152">
    <property type="entry name" value="DUF6534"/>
    <property type="match status" value="1"/>
</dbReference>
<keyword evidence="1" id="KW-1133">Transmembrane helix</keyword>
<keyword evidence="4" id="KW-1185">Reference proteome</keyword>
<feature type="transmembrane region" description="Helical" evidence="1">
    <location>
        <begin position="221"/>
        <end position="242"/>
    </location>
</feature>
<feature type="transmembrane region" description="Helical" evidence="1">
    <location>
        <begin position="117"/>
        <end position="139"/>
    </location>
</feature>
<proteinExistence type="predicted"/>
<feature type="transmembrane region" description="Helical" evidence="1">
    <location>
        <begin position="45"/>
        <end position="66"/>
    </location>
</feature>
<feature type="transmembrane region" description="Helical" evidence="1">
    <location>
        <begin position="197"/>
        <end position="215"/>
    </location>
</feature>
<evidence type="ECO:0000313" key="4">
    <source>
        <dbReference type="Proteomes" id="UP000886523"/>
    </source>
</evidence>
<dbReference type="PANTHER" id="PTHR40465:SF1">
    <property type="entry name" value="DUF6534 DOMAIN-CONTAINING PROTEIN"/>
    <property type="match status" value="1"/>
</dbReference>
<evidence type="ECO:0000259" key="2">
    <source>
        <dbReference type="Pfam" id="PF20152"/>
    </source>
</evidence>
<feature type="transmembrane region" description="Helical" evidence="1">
    <location>
        <begin position="151"/>
        <end position="176"/>
    </location>
</feature>
<gene>
    <name evidence="3" type="ORF">BS47DRAFT_1489450</name>
</gene>
<name>A0A9P6DPH4_9AGAM</name>
<dbReference type="PANTHER" id="PTHR40465">
    <property type="entry name" value="CHROMOSOME 1, WHOLE GENOME SHOTGUN SEQUENCE"/>
    <property type="match status" value="1"/>
</dbReference>
<accession>A0A9P6DPH4</accession>
<protein>
    <recommendedName>
        <fullName evidence="2">DUF6534 domain-containing protein</fullName>
    </recommendedName>
</protein>
<keyword evidence="1" id="KW-0812">Transmembrane</keyword>
<organism evidence="3 4">
    <name type="scientific">Hydnum rufescens UP504</name>
    <dbReference type="NCBI Taxonomy" id="1448309"/>
    <lineage>
        <taxon>Eukaryota</taxon>
        <taxon>Fungi</taxon>
        <taxon>Dikarya</taxon>
        <taxon>Basidiomycota</taxon>
        <taxon>Agaricomycotina</taxon>
        <taxon>Agaricomycetes</taxon>
        <taxon>Cantharellales</taxon>
        <taxon>Hydnaceae</taxon>
        <taxon>Hydnum</taxon>
    </lineage>
</organism>
<sequence length="309" mass="34052">MHIPSGSYAGALLGGILGNIIFGATTAQTLLYFSRFSNDSRRTRTLVTVVWILEALSMLTLLTLEVTQLVVASYDPQKADTPWLKSLWLALGCVLTGLVQGFYMWRLYRLSRNPYALFVMALLFIVKSVISVVMCIWLGRGREELFLKNVWVIALYLAADASLDLGIAGGTTAFLYRNRTGFKSTDAAMKRIAKYSISAGLVTSIASLITFVMFVTVGTTIAVVTIQIMGVRLHSMALLGSLHMRSSFTERGRGTIDSIHVALSVIRRVDGPVLRRRSMSTPPPESILDMMRTADDREMLPVSSDVKLS</sequence>
<evidence type="ECO:0000256" key="1">
    <source>
        <dbReference type="SAM" id="Phobius"/>
    </source>
</evidence>
<dbReference type="AlphaFoldDB" id="A0A9P6DPH4"/>
<dbReference type="Proteomes" id="UP000886523">
    <property type="component" value="Unassembled WGS sequence"/>
</dbReference>
<dbReference type="InterPro" id="IPR045339">
    <property type="entry name" value="DUF6534"/>
</dbReference>
<feature type="transmembrane region" description="Helical" evidence="1">
    <location>
        <begin position="86"/>
        <end position="105"/>
    </location>
</feature>
<keyword evidence="1" id="KW-0472">Membrane</keyword>
<feature type="transmembrane region" description="Helical" evidence="1">
    <location>
        <begin position="12"/>
        <end position="33"/>
    </location>
</feature>